<evidence type="ECO:0000313" key="3">
    <source>
        <dbReference type="Proteomes" id="UP000735302"/>
    </source>
</evidence>
<evidence type="ECO:0000256" key="1">
    <source>
        <dbReference type="SAM" id="MobiDB-lite"/>
    </source>
</evidence>
<dbReference type="EMBL" id="BLXT01008499">
    <property type="protein sequence ID" value="GFO49689.1"/>
    <property type="molecule type" value="Genomic_DNA"/>
</dbReference>
<evidence type="ECO:0008006" key="4">
    <source>
        <dbReference type="Google" id="ProtNLM"/>
    </source>
</evidence>
<sequence length="498" mass="56148">MDKYRRQSEKSNLWARRRNTTADLLLDGQLRYLERRHRQGMKQYLRNKVRLQEELQDLVNVSDNGYLDTMTLDASKPPTRGKTSENCGLVKLYSKGNFVFLEASGDPTGQADSLKAVGFNFRSEQSNNEQRDSSSCAAVIKHDNICNLSLNLNKTLNNSFPSYRVSANTDTGFTECLSSQKIPYQVNEGSKEKGSGESSLGFSQRSRSAEHFKSYSKCTCRFTRDNRRSKSPCKHFPCSLPCTYHTLGFSRTDLAEWYHAEDNNDHSDVSSQDSIDEIFRTKAKQSVKQKHEIKRSKSNASSSFHEHKKSQQRVLKSKEPIDDSAKQGDQTQQHVGKTSDSYGQTNPDVMGTVSTGNKPLLKREFSLRPASGPAFGPKPADPILERVRHGVSRAMSTDKQAPRMTVAGRMRGLRALIMEMREKHERSKPVDWAVNYVNLPLEKEETIIAVTDKQTVYYKTDAAIANFKLSIYIVLAANSSTSFSLIKFSWSLANKTSG</sequence>
<accession>A0AAV4DZM4</accession>
<name>A0AAV4DZM4_9GAST</name>
<gene>
    <name evidence="2" type="ORF">PoB_007619400</name>
</gene>
<organism evidence="2 3">
    <name type="scientific">Plakobranchus ocellatus</name>
    <dbReference type="NCBI Taxonomy" id="259542"/>
    <lineage>
        <taxon>Eukaryota</taxon>
        <taxon>Metazoa</taxon>
        <taxon>Spiralia</taxon>
        <taxon>Lophotrochozoa</taxon>
        <taxon>Mollusca</taxon>
        <taxon>Gastropoda</taxon>
        <taxon>Heterobranchia</taxon>
        <taxon>Euthyneura</taxon>
        <taxon>Panpulmonata</taxon>
        <taxon>Sacoglossa</taxon>
        <taxon>Placobranchoidea</taxon>
        <taxon>Plakobranchidae</taxon>
        <taxon>Plakobranchus</taxon>
    </lineage>
</organism>
<protein>
    <recommendedName>
        <fullName evidence="4">SWIM-type domain-containing protein</fullName>
    </recommendedName>
</protein>
<dbReference type="Proteomes" id="UP000735302">
    <property type="component" value="Unassembled WGS sequence"/>
</dbReference>
<feature type="compositionally biased region" description="Polar residues" evidence="1">
    <location>
        <begin position="327"/>
        <end position="352"/>
    </location>
</feature>
<reference evidence="2 3" key="1">
    <citation type="journal article" date="2021" name="Elife">
        <title>Chloroplast acquisition without the gene transfer in kleptoplastic sea slugs, Plakobranchus ocellatus.</title>
        <authorList>
            <person name="Maeda T."/>
            <person name="Takahashi S."/>
            <person name="Yoshida T."/>
            <person name="Shimamura S."/>
            <person name="Takaki Y."/>
            <person name="Nagai Y."/>
            <person name="Toyoda A."/>
            <person name="Suzuki Y."/>
            <person name="Arimoto A."/>
            <person name="Ishii H."/>
            <person name="Satoh N."/>
            <person name="Nishiyama T."/>
            <person name="Hasebe M."/>
            <person name="Maruyama T."/>
            <person name="Minagawa J."/>
            <person name="Obokata J."/>
            <person name="Shigenobu S."/>
        </authorList>
    </citation>
    <scope>NUCLEOTIDE SEQUENCE [LARGE SCALE GENOMIC DNA]</scope>
</reference>
<comment type="caution">
    <text evidence="2">The sequence shown here is derived from an EMBL/GenBank/DDBJ whole genome shotgun (WGS) entry which is preliminary data.</text>
</comment>
<feature type="compositionally biased region" description="Basic and acidic residues" evidence="1">
    <location>
        <begin position="316"/>
        <end position="326"/>
    </location>
</feature>
<evidence type="ECO:0000313" key="2">
    <source>
        <dbReference type="EMBL" id="GFO49689.1"/>
    </source>
</evidence>
<feature type="region of interest" description="Disordered" evidence="1">
    <location>
        <begin position="282"/>
        <end position="352"/>
    </location>
</feature>
<proteinExistence type="predicted"/>
<dbReference type="AlphaFoldDB" id="A0AAV4DZM4"/>
<keyword evidence="3" id="KW-1185">Reference proteome</keyword>
<feature type="compositionally biased region" description="Basic residues" evidence="1">
    <location>
        <begin position="282"/>
        <end position="297"/>
    </location>
</feature>
<feature type="region of interest" description="Disordered" evidence="1">
    <location>
        <begin position="185"/>
        <end position="205"/>
    </location>
</feature>